<feature type="region of interest" description="Disordered" evidence="1">
    <location>
        <begin position="47"/>
        <end position="83"/>
    </location>
</feature>
<evidence type="ECO:0000256" key="2">
    <source>
        <dbReference type="SAM" id="SignalP"/>
    </source>
</evidence>
<sequence length="182" mass="19800">MMRRTFLLISSFLLFTTLAVAGKSIEKNQSKISVNVNSNNLSTEVLSETDVAESTNTPTVKSSNTPSVEEIEDSDEAEEVTATPTSTAPVIGFAVEGYIYPGSAVISKSANYLELSTSTDAKTVTDWYEKKIRENGFNVKSFVRTNTNNVVKNVIAAANANEELKIEIVNQNSGSLVKINFF</sequence>
<dbReference type="AlphaFoldDB" id="A0A0G0L0H2"/>
<accession>A0A0G0L0H2</accession>
<feature type="compositionally biased region" description="Acidic residues" evidence="1">
    <location>
        <begin position="69"/>
        <end position="79"/>
    </location>
</feature>
<feature type="compositionally biased region" description="Polar residues" evidence="1">
    <location>
        <begin position="47"/>
        <end position="66"/>
    </location>
</feature>
<reference evidence="3 4" key="1">
    <citation type="journal article" date="2015" name="Nature">
        <title>rRNA introns, odd ribosomes, and small enigmatic genomes across a large radiation of phyla.</title>
        <authorList>
            <person name="Brown C.T."/>
            <person name="Hug L.A."/>
            <person name="Thomas B.C."/>
            <person name="Sharon I."/>
            <person name="Castelle C.J."/>
            <person name="Singh A."/>
            <person name="Wilkins M.J."/>
            <person name="Williams K.H."/>
            <person name="Banfield J.F."/>
        </authorList>
    </citation>
    <scope>NUCLEOTIDE SEQUENCE [LARGE SCALE GENOMIC DNA]</scope>
</reference>
<organism evidence="3 4">
    <name type="scientific">Candidatus Woesebacteria bacterium GW2011_GWA1_37_8</name>
    <dbReference type="NCBI Taxonomy" id="1618546"/>
    <lineage>
        <taxon>Bacteria</taxon>
        <taxon>Candidatus Woeseibacteriota</taxon>
    </lineage>
</organism>
<feature type="signal peptide" evidence="2">
    <location>
        <begin position="1"/>
        <end position="21"/>
    </location>
</feature>
<feature type="chain" id="PRO_5002533323" evidence="2">
    <location>
        <begin position="22"/>
        <end position="182"/>
    </location>
</feature>
<dbReference type="EMBL" id="LBTR01000004">
    <property type="protein sequence ID" value="KKQ46206.1"/>
    <property type="molecule type" value="Genomic_DNA"/>
</dbReference>
<name>A0A0G0L0H2_9BACT</name>
<proteinExistence type="predicted"/>
<dbReference type="Proteomes" id="UP000034603">
    <property type="component" value="Unassembled WGS sequence"/>
</dbReference>
<gene>
    <name evidence="3" type="ORF">US62_C0004G0019</name>
</gene>
<comment type="caution">
    <text evidence="3">The sequence shown here is derived from an EMBL/GenBank/DDBJ whole genome shotgun (WGS) entry which is preliminary data.</text>
</comment>
<evidence type="ECO:0000256" key="1">
    <source>
        <dbReference type="SAM" id="MobiDB-lite"/>
    </source>
</evidence>
<evidence type="ECO:0000313" key="3">
    <source>
        <dbReference type="EMBL" id="KKQ46206.1"/>
    </source>
</evidence>
<keyword evidence="2" id="KW-0732">Signal</keyword>
<evidence type="ECO:0000313" key="4">
    <source>
        <dbReference type="Proteomes" id="UP000034603"/>
    </source>
</evidence>
<protein>
    <submittedName>
        <fullName evidence="3">Uncharacterized protein</fullName>
    </submittedName>
</protein>